<dbReference type="SMART" id="SM00065">
    <property type="entry name" value="GAF"/>
    <property type="match status" value="1"/>
</dbReference>
<organism evidence="3 4">
    <name type="scientific">Ramlibacter monticola</name>
    <dbReference type="NCBI Taxonomy" id="1926872"/>
    <lineage>
        <taxon>Bacteria</taxon>
        <taxon>Pseudomonadati</taxon>
        <taxon>Pseudomonadota</taxon>
        <taxon>Betaproteobacteria</taxon>
        <taxon>Burkholderiales</taxon>
        <taxon>Comamonadaceae</taxon>
        <taxon>Ramlibacter</taxon>
    </lineage>
</organism>
<feature type="domain" description="GAF" evidence="2">
    <location>
        <begin position="83"/>
        <end position="234"/>
    </location>
</feature>
<dbReference type="RefSeq" id="WP_201675064.1">
    <property type="nucleotide sequence ID" value="NZ_JAEQNE010000003.1"/>
</dbReference>
<dbReference type="Pfam" id="PF01590">
    <property type="entry name" value="GAF"/>
    <property type="match status" value="1"/>
</dbReference>
<protein>
    <submittedName>
        <fullName evidence="3">GAF domain-containing protein</fullName>
    </submittedName>
</protein>
<gene>
    <name evidence="3" type="ORF">JJ685_14965</name>
</gene>
<sequence length="653" mass="70333">MDSDEQIASALIRLLHRGAPADEFAQHLAHAEALAASRPGKAGLVETVRMAMAVRNRLDLLQQREHGMLAVMESAQDLSGRLDLANLLAAIVSRTRNLLGADMAWLSTLDDARGWFQSLASEGGLTQATTAMGIRSDSGAASVVMATRMPFTTTDYLHDTRFPHEPRFDDIFRAEGISALVGVPLMWEEEVIGLLFAADRYPRTHTAQTLSILSTLATHAAVAIKNARAFDQARAAVQAAEAAGTELERHARQVQEAADGHDQLMALLARGASLATLCESVAQLMGGSVLVLDEAAQVIARGTPPGYDGRGPETYTPHGDHSSAIAGALRRSCELGRSMVAFEADGESCRVSAVIGGGDVLGSVLLFRRGELDEMSVRTFERAASMVSVVLLSRERMEATRSRDLSTLLRGLTSPRQDDLGLLCERAAPFGVDLSQPSSLMLVDTGETQAGHAARRLRAANLLQHAIFDDLDGVLVILCATTRAGDVRRVLGERAREAFGAEYRGIVSRPLPTPAEIPGVYVMLRRALPVLRRIGVQGQVVGQNEMALYSTLFETHDQASLAGFLDATIGVLTGYDRKRGTELAATLLHYFDCNQNAKLAAQRLGIHVNTVRQRLATIEDLIGHWGHATRALEIHVALRLWSLGTTDAAAKSD</sequence>
<evidence type="ECO:0000313" key="4">
    <source>
        <dbReference type="Proteomes" id="UP000599109"/>
    </source>
</evidence>
<evidence type="ECO:0000256" key="1">
    <source>
        <dbReference type="ARBA" id="ARBA00006754"/>
    </source>
</evidence>
<dbReference type="InterPro" id="IPR029016">
    <property type="entry name" value="GAF-like_dom_sf"/>
</dbReference>
<dbReference type="SUPFAM" id="SSF55781">
    <property type="entry name" value="GAF domain-like"/>
    <property type="match status" value="1"/>
</dbReference>
<dbReference type="Gene3D" id="3.30.450.40">
    <property type="match status" value="1"/>
</dbReference>
<dbReference type="EMBL" id="JAEQNE010000003">
    <property type="protein sequence ID" value="MBL0392439.1"/>
    <property type="molecule type" value="Genomic_DNA"/>
</dbReference>
<comment type="caution">
    <text evidence="3">The sequence shown here is derived from an EMBL/GenBank/DDBJ whole genome shotgun (WGS) entry which is preliminary data.</text>
</comment>
<comment type="similarity">
    <text evidence="1">Belongs to the CdaR family.</text>
</comment>
<dbReference type="InterPro" id="IPR025736">
    <property type="entry name" value="PucR_C-HTH_dom"/>
</dbReference>
<keyword evidence="4" id="KW-1185">Reference proteome</keyword>
<dbReference type="InterPro" id="IPR042070">
    <property type="entry name" value="PucR_C-HTH_sf"/>
</dbReference>
<evidence type="ECO:0000313" key="3">
    <source>
        <dbReference type="EMBL" id="MBL0392439.1"/>
    </source>
</evidence>
<dbReference type="Pfam" id="PF17853">
    <property type="entry name" value="GGDEF_2"/>
    <property type="match status" value="1"/>
</dbReference>
<proteinExistence type="inferred from homology"/>
<dbReference type="InterPro" id="IPR041522">
    <property type="entry name" value="CdaR_GGDEF"/>
</dbReference>
<name>A0A936Z032_9BURK</name>
<reference evidence="3 4" key="1">
    <citation type="journal article" date="2017" name="Int. J. Syst. Evol. Microbiol.">
        <title>Ramlibacter monticola sp. nov., isolated from forest soil.</title>
        <authorList>
            <person name="Chaudhary D.K."/>
            <person name="Kim J."/>
        </authorList>
    </citation>
    <scope>NUCLEOTIDE SEQUENCE [LARGE SCALE GENOMIC DNA]</scope>
    <source>
        <strain evidence="3 4">KACC 19175</strain>
    </source>
</reference>
<dbReference type="Gene3D" id="1.10.10.2840">
    <property type="entry name" value="PucR C-terminal helix-turn-helix domain"/>
    <property type="match status" value="1"/>
</dbReference>
<dbReference type="InterPro" id="IPR003018">
    <property type="entry name" value="GAF"/>
</dbReference>
<dbReference type="AlphaFoldDB" id="A0A936Z032"/>
<dbReference type="PANTHER" id="PTHR33744:SF1">
    <property type="entry name" value="DNA-BINDING TRANSCRIPTIONAL ACTIVATOR ADER"/>
    <property type="match status" value="1"/>
</dbReference>
<dbReference type="Proteomes" id="UP000599109">
    <property type="component" value="Unassembled WGS sequence"/>
</dbReference>
<dbReference type="InterPro" id="IPR051448">
    <property type="entry name" value="CdaR-like_regulators"/>
</dbReference>
<evidence type="ECO:0000259" key="2">
    <source>
        <dbReference type="SMART" id="SM00065"/>
    </source>
</evidence>
<dbReference type="Pfam" id="PF13556">
    <property type="entry name" value="HTH_30"/>
    <property type="match status" value="1"/>
</dbReference>
<dbReference type="PANTHER" id="PTHR33744">
    <property type="entry name" value="CARBOHYDRATE DIACID REGULATOR"/>
    <property type="match status" value="1"/>
</dbReference>
<accession>A0A936Z032</accession>